<proteinExistence type="predicted"/>
<dbReference type="Proteomes" id="UP000037069">
    <property type="component" value="Unassembled WGS sequence"/>
</dbReference>
<evidence type="ECO:0000313" key="3">
    <source>
        <dbReference type="Proteomes" id="UP000037069"/>
    </source>
</evidence>
<reference evidence="2 3" key="1">
    <citation type="journal article" date="2015" name="Nat. Commun.">
        <title>Lucilia cuprina genome unlocks parasitic fly biology to underpin future interventions.</title>
        <authorList>
            <person name="Anstead C.A."/>
            <person name="Korhonen P.K."/>
            <person name="Young N.D."/>
            <person name="Hall R.S."/>
            <person name="Jex A.R."/>
            <person name="Murali S.C."/>
            <person name="Hughes D.S."/>
            <person name="Lee S.F."/>
            <person name="Perry T."/>
            <person name="Stroehlein A.J."/>
            <person name="Ansell B.R."/>
            <person name="Breugelmans B."/>
            <person name="Hofmann A."/>
            <person name="Qu J."/>
            <person name="Dugan S."/>
            <person name="Lee S.L."/>
            <person name="Chao H."/>
            <person name="Dinh H."/>
            <person name="Han Y."/>
            <person name="Doddapaneni H.V."/>
            <person name="Worley K.C."/>
            <person name="Muzny D.M."/>
            <person name="Ioannidis P."/>
            <person name="Waterhouse R.M."/>
            <person name="Zdobnov E.M."/>
            <person name="James P.J."/>
            <person name="Bagnall N.H."/>
            <person name="Kotze A.C."/>
            <person name="Gibbs R.A."/>
            <person name="Richards S."/>
            <person name="Batterham P."/>
            <person name="Gasser R.B."/>
        </authorList>
    </citation>
    <scope>NUCLEOTIDE SEQUENCE [LARGE SCALE GENOMIC DNA]</scope>
    <source>
        <strain evidence="2 3">LS</strain>
        <tissue evidence="2">Full body</tissue>
    </source>
</reference>
<comment type="caution">
    <text evidence="2">The sequence shown here is derived from an EMBL/GenBank/DDBJ whole genome shotgun (WGS) entry which is preliminary data.</text>
</comment>
<organism evidence="2 3">
    <name type="scientific">Lucilia cuprina</name>
    <name type="common">Green bottle fly</name>
    <name type="synonym">Australian sheep blowfly</name>
    <dbReference type="NCBI Taxonomy" id="7375"/>
    <lineage>
        <taxon>Eukaryota</taxon>
        <taxon>Metazoa</taxon>
        <taxon>Ecdysozoa</taxon>
        <taxon>Arthropoda</taxon>
        <taxon>Hexapoda</taxon>
        <taxon>Insecta</taxon>
        <taxon>Pterygota</taxon>
        <taxon>Neoptera</taxon>
        <taxon>Endopterygota</taxon>
        <taxon>Diptera</taxon>
        <taxon>Brachycera</taxon>
        <taxon>Muscomorpha</taxon>
        <taxon>Oestroidea</taxon>
        <taxon>Calliphoridae</taxon>
        <taxon>Luciliinae</taxon>
        <taxon>Lucilia</taxon>
    </lineage>
</organism>
<evidence type="ECO:0000256" key="1">
    <source>
        <dbReference type="SAM" id="MobiDB-lite"/>
    </source>
</evidence>
<accession>A0A0L0BQ68</accession>
<feature type="region of interest" description="Disordered" evidence="1">
    <location>
        <begin position="754"/>
        <end position="785"/>
    </location>
</feature>
<dbReference type="OMA" id="NTEEWRQ"/>
<dbReference type="OrthoDB" id="69711at2759"/>
<dbReference type="EMBL" id="JRES01001533">
    <property type="protein sequence ID" value="KNC22230.1"/>
    <property type="molecule type" value="Genomic_DNA"/>
</dbReference>
<feature type="compositionally biased region" description="Polar residues" evidence="1">
    <location>
        <begin position="773"/>
        <end position="782"/>
    </location>
</feature>
<dbReference type="AlphaFoldDB" id="A0A0L0BQ68"/>
<protein>
    <submittedName>
        <fullName evidence="2">Uncharacterized protein</fullName>
    </submittedName>
</protein>
<feature type="compositionally biased region" description="Polar residues" evidence="1">
    <location>
        <begin position="265"/>
        <end position="285"/>
    </location>
</feature>
<feature type="compositionally biased region" description="Low complexity" evidence="1">
    <location>
        <begin position="758"/>
        <end position="772"/>
    </location>
</feature>
<sequence length="813" mass="90872">MSGLEKFQANEAWRTNFKKFLFMERKPEVVQQTLTITESQRYSLDIGEDLKNIIEQKKSKKTVQINPNAEIINISNTRSETQQEYTNMNRCDETAYGELPMWQKTSDESFEALEKMCEKTVSDPNSTLFKYLNGEDEEQKRNNVVAWQKTSDESFEALEKMCDKTASDPNSTLFQYLHSDRKEQVLAEVKKRSTDKNILSEHKQEDNLLMKLNNCTLLDDIEAPSRMWENTICGDTILQTSPVKMVGLLRPSTIIEEAPDDSTNSDESSQMSFKTATKGTHSDVSTSAYESAHDSTVASNRTDYSNKCSQQQLEIIDVDSIVFEAIAKNEQHVKDKAAEIIPSLEIMDATIVESDLLTNKSEDENNSNGSDISVDLIDLEKTFGPLHGSPHSSMLEEHVEQVIESNENDLEDENDLDDSIIEILSDEDDVVETEDVSNRNEEEQILYTNIKMEMSSKSSSFSINHDTYSFNESADDDKENGGAAPEQSEKSMQFNDTMEEVEYMLKRGMEYMAAEAAAKMSPEKPKVATTACNIKVSKTQPNTPMMNKKPSTFVSSSTSKVKPSTFTTPAKKTPISKGSNSSTKRFDIDIRPFPKLDIFAKPAVHARTKELTSKQQKFSHIVSPIGAYMKKTAKTPLMSSINCKTKDYFNSTAILELENESRLYQPTFVNDSNGSEASGLAKLPGLTKDTKRPLPKKAYISSDLKQIVDERTPVTIPGGKKIQKYLENAMMPAVLRHEGKLKLTGGLNSNKLNIATTSSPGSSSSKLPLKVSDTNSKVSKSSHIPRRNNASLADLSVMSGDVSLYTIMDAQKF</sequence>
<name>A0A0L0BQ68_LUCCU</name>
<feature type="region of interest" description="Disordered" evidence="1">
    <location>
        <begin position="538"/>
        <end position="583"/>
    </location>
</feature>
<feature type="compositionally biased region" description="Low complexity" evidence="1">
    <location>
        <begin position="548"/>
        <end position="568"/>
    </location>
</feature>
<feature type="region of interest" description="Disordered" evidence="1">
    <location>
        <begin position="467"/>
        <end position="492"/>
    </location>
</feature>
<keyword evidence="3" id="KW-1185">Reference proteome</keyword>
<gene>
    <name evidence="2" type="ORF">FF38_01867</name>
</gene>
<feature type="region of interest" description="Disordered" evidence="1">
    <location>
        <begin position="257"/>
        <end position="285"/>
    </location>
</feature>
<evidence type="ECO:0000313" key="2">
    <source>
        <dbReference type="EMBL" id="KNC22230.1"/>
    </source>
</evidence>